<sequence>MPLEDIVKTLTLSTQQFQHETHKFQQETHKFQQETRARIQNLEVQVSQLASSVSRLESQGKLPSQTIINPKQHVSAITLCSGKELQFKNGTRRGYAQQGKTEDESSVVRRHAKQGKHGRNSKILQNKLKNQIKLARSIPRCLCPNLPSRRDLSSPKKRNRT</sequence>
<accession>A0AAW2VN90</accession>
<feature type="region of interest" description="Disordered" evidence="1">
    <location>
        <begin position="90"/>
        <end position="121"/>
    </location>
</feature>
<gene>
    <name evidence="2" type="ORF">Sradi_0696200</name>
</gene>
<evidence type="ECO:0000313" key="2">
    <source>
        <dbReference type="EMBL" id="KAL0430702.1"/>
    </source>
</evidence>
<dbReference type="AlphaFoldDB" id="A0AAW2VN90"/>
<name>A0AAW2VN90_SESRA</name>
<comment type="caution">
    <text evidence="2">The sequence shown here is derived from an EMBL/GenBank/DDBJ whole genome shotgun (WGS) entry which is preliminary data.</text>
</comment>
<organism evidence="2">
    <name type="scientific">Sesamum radiatum</name>
    <name type="common">Black benniseed</name>
    <dbReference type="NCBI Taxonomy" id="300843"/>
    <lineage>
        <taxon>Eukaryota</taxon>
        <taxon>Viridiplantae</taxon>
        <taxon>Streptophyta</taxon>
        <taxon>Embryophyta</taxon>
        <taxon>Tracheophyta</taxon>
        <taxon>Spermatophyta</taxon>
        <taxon>Magnoliopsida</taxon>
        <taxon>eudicotyledons</taxon>
        <taxon>Gunneridae</taxon>
        <taxon>Pentapetalae</taxon>
        <taxon>asterids</taxon>
        <taxon>lamiids</taxon>
        <taxon>Lamiales</taxon>
        <taxon>Pedaliaceae</taxon>
        <taxon>Sesamum</taxon>
    </lineage>
</organism>
<proteinExistence type="predicted"/>
<protein>
    <submittedName>
        <fullName evidence="2">Uncharacterized protein</fullName>
    </submittedName>
</protein>
<reference evidence="2" key="2">
    <citation type="journal article" date="2024" name="Plant">
        <title>Genomic evolution and insights into agronomic trait innovations of Sesamum species.</title>
        <authorList>
            <person name="Miao H."/>
            <person name="Wang L."/>
            <person name="Qu L."/>
            <person name="Liu H."/>
            <person name="Sun Y."/>
            <person name="Le M."/>
            <person name="Wang Q."/>
            <person name="Wei S."/>
            <person name="Zheng Y."/>
            <person name="Lin W."/>
            <person name="Duan Y."/>
            <person name="Cao H."/>
            <person name="Xiong S."/>
            <person name="Wang X."/>
            <person name="Wei L."/>
            <person name="Li C."/>
            <person name="Ma Q."/>
            <person name="Ju M."/>
            <person name="Zhao R."/>
            <person name="Li G."/>
            <person name="Mu C."/>
            <person name="Tian Q."/>
            <person name="Mei H."/>
            <person name="Zhang T."/>
            <person name="Gao T."/>
            <person name="Zhang H."/>
        </authorList>
    </citation>
    <scope>NUCLEOTIDE SEQUENCE</scope>
    <source>
        <strain evidence="2">G02</strain>
    </source>
</reference>
<dbReference type="EMBL" id="JACGWJ010000003">
    <property type="protein sequence ID" value="KAL0430702.1"/>
    <property type="molecule type" value="Genomic_DNA"/>
</dbReference>
<feature type="compositionally biased region" description="Basic residues" evidence="1">
    <location>
        <begin position="108"/>
        <end position="120"/>
    </location>
</feature>
<evidence type="ECO:0000256" key="1">
    <source>
        <dbReference type="SAM" id="MobiDB-lite"/>
    </source>
</evidence>
<reference evidence="2" key="1">
    <citation type="submission" date="2020-06" db="EMBL/GenBank/DDBJ databases">
        <authorList>
            <person name="Li T."/>
            <person name="Hu X."/>
            <person name="Zhang T."/>
            <person name="Song X."/>
            <person name="Zhang H."/>
            <person name="Dai N."/>
            <person name="Sheng W."/>
            <person name="Hou X."/>
            <person name="Wei L."/>
        </authorList>
    </citation>
    <scope>NUCLEOTIDE SEQUENCE</scope>
    <source>
        <strain evidence="2">G02</strain>
        <tissue evidence="2">Leaf</tissue>
    </source>
</reference>